<evidence type="ECO:0000256" key="5">
    <source>
        <dbReference type="ARBA" id="ARBA00022960"/>
    </source>
</evidence>
<dbReference type="EC" id="2.4.99.28" evidence="9"/>
<dbReference type="GO" id="GO:0009252">
    <property type="term" value="P:peptidoglycan biosynthetic process"/>
    <property type="evidence" value="ECO:0007669"/>
    <property type="project" value="UniProtKB-KW"/>
</dbReference>
<evidence type="ECO:0000256" key="1">
    <source>
        <dbReference type="ARBA" id="ARBA00004236"/>
    </source>
</evidence>
<sequence length="80" mass="9131">MNAIYFSKPTGELSNAELAFLASIPKNPEYYNPLKHFDATKERQERLLKQMVAEGDLEQAEYEKLIKSTIKLDLSSPVDL</sequence>
<evidence type="ECO:0000259" key="11">
    <source>
        <dbReference type="Pfam" id="PF00912"/>
    </source>
</evidence>
<dbReference type="GO" id="GO:0005886">
    <property type="term" value="C:plasma membrane"/>
    <property type="evidence" value="ECO:0007669"/>
    <property type="project" value="UniProtKB-SubCell"/>
</dbReference>
<dbReference type="InterPro" id="IPR036950">
    <property type="entry name" value="PBP_transglycosylase"/>
</dbReference>
<dbReference type="Pfam" id="PF00912">
    <property type="entry name" value="Transgly"/>
    <property type="match status" value="1"/>
</dbReference>
<organism evidence="12 13">
    <name type="scientific">Peribacillus frigoritolerans</name>
    <dbReference type="NCBI Taxonomy" id="450367"/>
    <lineage>
        <taxon>Bacteria</taxon>
        <taxon>Bacillati</taxon>
        <taxon>Bacillota</taxon>
        <taxon>Bacilli</taxon>
        <taxon>Bacillales</taxon>
        <taxon>Bacillaceae</taxon>
        <taxon>Peribacillus</taxon>
    </lineage>
</organism>
<evidence type="ECO:0000256" key="9">
    <source>
        <dbReference type="ARBA" id="ARBA00044770"/>
    </source>
</evidence>
<keyword evidence="2" id="KW-1003">Cell membrane</keyword>
<comment type="caution">
    <text evidence="12">The sequence shown here is derived from an EMBL/GenBank/DDBJ whole genome shotgun (WGS) entry which is preliminary data.</text>
</comment>
<comment type="catalytic activity">
    <reaction evidence="10">
        <text>[GlcNAc-(1-&gt;4)-Mur2Ac(oyl-L-Ala-gamma-D-Glu-L-Lys-D-Ala-D-Ala)](n)-di-trans,octa-cis-undecaprenyl diphosphate + beta-D-GlcNAc-(1-&gt;4)-Mur2Ac(oyl-L-Ala-gamma-D-Glu-L-Lys-D-Ala-D-Ala)-di-trans,octa-cis-undecaprenyl diphosphate = [GlcNAc-(1-&gt;4)-Mur2Ac(oyl-L-Ala-gamma-D-Glu-L-Lys-D-Ala-D-Ala)](n+1)-di-trans,octa-cis-undecaprenyl diphosphate + di-trans,octa-cis-undecaprenyl diphosphate + H(+)</text>
        <dbReference type="Rhea" id="RHEA:23708"/>
        <dbReference type="Rhea" id="RHEA-COMP:9602"/>
        <dbReference type="Rhea" id="RHEA-COMP:9603"/>
        <dbReference type="ChEBI" id="CHEBI:15378"/>
        <dbReference type="ChEBI" id="CHEBI:58405"/>
        <dbReference type="ChEBI" id="CHEBI:60033"/>
        <dbReference type="ChEBI" id="CHEBI:78435"/>
        <dbReference type="EC" id="2.4.99.28"/>
    </reaction>
</comment>
<dbReference type="Gene3D" id="1.10.3810.10">
    <property type="entry name" value="Biosynthetic peptidoglycan transglycosylase-like"/>
    <property type="match status" value="1"/>
</dbReference>
<protein>
    <recommendedName>
        <fullName evidence="9">peptidoglycan glycosyltransferase</fullName>
        <ecNumber evidence="9">2.4.99.28</ecNumber>
    </recommendedName>
</protein>
<name>A0AA90SZE6_9BACI</name>
<dbReference type="EMBL" id="JAUUTW010000001">
    <property type="protein sequence ID" value="MDP1449714.1"/>
    <property type="molecule type" value="Genomic_DNA"/>
</dbReference>
<dbReference type="InterPro" id="IPR050396">
    <property type="entry name" value="Glycosyltr_51/Transpeptidase"/>
</dbReference>
<dbReference type="SUPFAM" id="SSF53955">
    <property type="entry name" value="Lysozyme-like"/>
    <property type="match status" value="1"/>
</dbReference>
<dbReference type="GO" id="GO:0008955">
    <property type="term" value="F:peptidoglycan glycosyltransferase activity"/>
    <property type="evidence" value="ECO:0007669"/>
    <property type="project" value="UniProtKB-EC"/>
</dbReference>
<evidence type="ECO:0000256" key="3">
    <source>
        <dbReference type="ARBA" id="ARBA00022676"/>
    </source>
</evidence>
<accession>A0AA90SZE6</accession>
<keyword evidence="3" id="KW-0328">Glycosyltransferase</keyword>
<keyword evidence="4" id="KW-0808">Transferase</keyword>
<dbReference type="PANTHER" id="PTHR32282:SF11">
    <property type="entry name" value="PENICILLIN-BINDING PROTEIN 1B"/>
    <property type="match status" value="1"/>
</dbReference>
<evidence type="ECO:0000256" key="6">
    <source>
        <dbReference type="ARBA" id="ARBA00022984"/>
    </source>
</evidence>
<evidence type="ECO:0000313" key="12">
    <source>
        <dbReference type="EMBL" id="MDP1449714.1"/>
    </source>
</evidence>
<evidence type="ECO:0000256" key="4">
    <source>
        <dbReference type="ARBA" id="ARBA00022679"/>
    </source>
</evidence>
<keyword evidence="7" id="KW-0472">Membrane</keyword>
<keyword evidence="8" id="KW-0961">Cell wall biogenesis/degradation</keyword>
<dbReference type="RefSeq" id="WP_305158619.1">
    <property type="nucleotide sequence ID" value="NZ_JAUUTW010000001.1"/>
</dbReference>
<comment type="subcellular location">
    <subcellularLocation>
        <location evidence="1">Cell membrane</location>
    </subcellularLocation>
</comment>
<gene>
    <name evidence="12" type="ORF">Q8G36_01390</name>
</gene>
<keyword evidence="6" id="KW-0573">Peptidoglycan synthesis</keyword>
<dbReference type="InterPro" id="IPR001264">
    <property type="entry name" value="Glyco_trans_51"/>
</dbReference>
<evidence type="ECO:0000256" key="7">
    <source>
        <dbReference type="ARBA" id="ARBA00023136"/>
    </source>
</evidence>
<keyword evidence="5" id="KW-0133">Cell shape</keyword>
<dbReference type="PANTHER" id="PTHR32282">
    <property type="entry name" value="BINDING PROTEIN TRANSPEPTIDASE, PUTATIVE-RELATED"/>
    <property type="match status" value="1"/>
</dbReference>
<evidence type="ECO:0000256" key="2">
    <source>
        <dbReference type="ARBA" id="ARBA00022475"/>
    </source>
</evidence>
<dbReference type="AlphaFoldDB" id="A0AA90SZE6"/>
<evidence type="ECO:0000256" key="10">
    <source>
        <dbReference type="ARBA" id="ARBA00049902"/>
    </source>
</evidence>
<evidence type="ECO:0000313" key="13">
    <source>
        <dbReference type="Proteomes" id="UP001178275"/>
    </source>
</evidence>
<dbReference type="GO" id="GO:0008360">
    <property type="term" value="P:regulation of cell shape"/>
    <property type="evidence" value="ECO:0007669"/>
    <property type="project" value="UniProtKB-KW"/>
</dbReference>
<dbReference type="Proteomes" id="UP001178275">
    <property type="component" value="Unassembled WGS sequence"/>
</dbReference>
<dbReference type="InterPro" id="IPR023346">
    <property type="entry name" value="Lysozyme-like_dom_sf"/>
</dbReference>
<dbReference type="GO" id="GO:0030288">
    <property type="term" value="C:outer membrane-bounded periplasmic space"/>
    <property type="evidence" value="ECO:0007669"/>
    <property type="project" value="TreeGrafter"/>
</dbReference>
<proteinExistence type="predicted"/>
<evidence type="ECO:0000256" key="8">
    <source>
        <dbReference type="ARBA" id="ARBA00023316"/>
    </source>
</evidence>
<feature type="domain" description="Glycosyl transferase family 51" evidence="11">
    <location>
        <begin position="4"/>
        <end position="51"/>
    </location>
</feature>
<dbReference type="GO" id="GO:0071555">
    <property type="term" value="P:cell wall organization"/>
    <property type="evidence" value="ECO:0007669"/>
    <property type="project" value="UniProtKB-KW"/>
</dbReference>
<reference evidence="12" key="1">
    <citation type="submission" date="2023-07" db="EMBL/GenBank/DDBJ databases">
        <title>Murine gut Bacillus species.</title>
        <authorList>
            <person name="Gutman E."/>
            <person name="Hashuel R."/>
            <person name="Litvak Y."/>
        </authorList>
    </citation>
    <scope>NUCLEOTIDE SEQUENCE</scope>
    <source>
        <strain evidence="12">RU293</strain>
    </source>
</reference>